<name>A0AAD6SN99_9AGAR</name>
<gene>
    <name evidence="1" type="ORF">C8F04DRAFT_1188249</name>
</gene>
<evidence type="ECO:0000313" key="1">
    <source>
        <dbReference type="EMBL" id="KAJ7028812.1"/>
    </source>
</evidence>
<proteinExistence type="predicted"/>
<organism evidence="1 2">
    <name type="scientific">Mycena alexandri</name>
    <dbReference type="NCBI Taxonomy" id="1745969"/>
    <lineage>
        <taxon>Eukaryota</taxon>
        <taxon>Fungi</taxon>
        <taxon>Dikarya</taxon>
        <taxon>Basidiomycota</taxon>
        <taxon>Agaricomycotina</taxon>
        <taxon>Agaricomycetes</taxon>
        <taxon>Agaricomycetidae</taxon>
        <taxon>Agaricales</taxon>
        <taxon>Marasmiineae</taxon>
        <taxon>Mycenaceae</taxon>
        <taxon>Mycena</taxon>
    </lineage>
</organism>
<dbReference type="Proteomes" id="UP001218188">
    <property type="component" value="Unassembled WGS sequence"/>
</dbReference>
<dbReference type="AlphaFoldDB" id="A0AAD6SN99"/>
<comment type="caution">
    <text evidence="1">The sequence shown here is derived from an EMBL/GenBank/DDBJ whole genome shotgun (WGS) entry which is preliminary data.</text>
</comment>
<protein>
    <submittedName>
        <fullName evidence="1">Uncharacterized protein</fullName>
    </submittedName>
</protein>
<keyword evidence="2" id="KW-1185">Reference proteome</keyword>
<sequence length="139" mass="16272">MPPFGIPFPYQPYQWPPYHTPAPHPRARYDNIPSSYPIEEAEDVTLFPRLKNYLQELDDGPRGQDGHEFAQFLPEFEREKYIHIVDLEGMTVKDVKDLVPDMAQSTASKLLGYVTSNIKVIRKKDTKERKRARKHSRFT</sequence>
<dbReference type="EMBL" id="JARJCM010000108">
    <property type="protein sequence ID" value="KAJ7028812.1"/>
    <property type="molecule type" value="Genomic_DNA"/>
</dbReference>
<reference evidence="1" key="1">
    <citation type="submission" date="2023-03" db="EMBL/GenBank/DDBJ databases">
        <title>Massive genome expansion in bonnet fungi (Mycena s.s.) driven by repeated elements and novel gene families across ecological guilds.</title>
        <authorList>
            <consortium name="Lawrence Berkeley National Laboratory"/>
            <person name="Harder C.B."/>
            <person name="Miyauchi S."/>
            <person name="Viragh M."/>
            <person name="Kuo A."/>
            <person name="Thoen E."/>
            <person name="Andreopoulos B."/>
            <person name="Lu D."/>
            <person name="Skrede I."/>
            <person name="Drula E."/>
            <person name="Henrissat B."/>
            <person name="Morin E."/>
            <person name="Kohler A."/>
            <person name="Barry K."/>
            <person name="LaButti K."/>
            <person name="Morin E."/>
            <person name="Salamov A."/>
            <person name="Lipzen A."/>
            <person name="Mereny Z."/>
            <person name="Hegedus B."/>
            <person name="Baldrian P."/>
            <person name="Stursova M."/>
            <person name="Weitz H."/>
            <person name="Taylor A."/>
            <person name="Grigoriev I.V."/>
            <person name="Nagy L.G."/>
            <person name="Martin F."/>
            <person name="Kauserud H."/>
        </authorList>
    </citation>
    <scope>NUCLEOTIDE SEQUENCE</scope>
    <source>
        <strain evidence="1">CBHHK200</strain>
    </source>
</reference>
<evidence type="ECO:0000313" key="2">
    <source>
        <dbReference type="Proteomes" id="UP001218188"/>
    </source>
</evidence>
<accession>A0AAD6SN99</accession>